<evidence type="ECO:0000313" key="2">
    <source>
        <dbReference type="EMBL" id="SHI46839.1"/>
    </source>
</evidence>
<protein>
    <submittedName>
        <fullName evidence="2">Methylene-tetrahydrofolate reductase C terminal</fullName>
    </submittedName>
</protein>
<dbReference type="EMBL" id="FQZT01000001">
    <property type="protein sequence ID" value="SHI46839.1"/>
    <property type="molecule type" value="Genomic_DNA"/>
</dbReference>
<organism evidence="2 3">
    <name type="scientific">Malonomonas rubra DSM 5091</name>
    <dbReference type="NCBI Taxonomy" id="1122189"/>
    <lineage>
        <taxon>Bacteria</taxon>
        <taxon>Pseudomonadati</taxon>
        <taxon>Thermodesulfobacteriota</taxon>
        <taxon>Desulfuromonadia</taxon>
        <taxon>Desulfuromonadales</taxon>
        <taxon>Geopsychrobacteraceae</taxon>
        <taxon>Malonomonas</taxon>
    </lineage>
</organism>
<sequence>MIIGTQKSREEWAELVKDYHALFLVGCGACATVCKVGGEDEVFAAQEWLEERGHEVVGSVILDEACHIMRAARELRRCKHQVEEADALLVLSCGAGVQSISDCVDKRVLAGVNSLFLGNIRRFGEYEERCSLCGDCILNETAGICPVTNCAKGLLNGPCGGLEDGHCEVDEQKECTWLKIHERLEKQQRQGVFDRTVQPKDWSRKYKPGKHKIDRGRGDK</sequence>
<dbReference type="STRING" id="1122189.SAMN02745165_00133"/>
<dbReference type="InterPro" id="IPR022026">
    <property type="entry name" value="DUF5981"/>
</dbReference>
<dbReference type="Proteomes" id="UP000184171">
    <property type="component" value="Unassembled WGS sequence"/>
</dbReference>
<reference evidence="2 3" key="1">
    <citation type="submission" date="2016-11" db="EMBL/GenBank/DDBJ databases">
        <authorList>
            <person name="Jaros S."/>
            <person name="Januszkiewicz K."/>
            <person name="Wedrychowicz H."/>
        </authorList>
    </citation>
    <scope>NUCLEOTIDE SEQUENCE [LARGE SCALE GENOMIC DNA]</scope>
    <source>
        <strain evidence="2 3">DSM 5091</strain>
    </source>
</reference>
<dbReference type="RefSeq" id="WP_072904821.1">
    <property type="nucleotide sequence ID" value="NZ_FQZT01000001.1"/>
</dbReference>
<evidence type="ECO:0000313" key="3">
    <source>
        <dbReference type="Proteomes" id="UP000184171"/>
    </source>
</evidence>
<dbReference type="OrthoDB" id="9803687at2"/>
<dbReference type="AlphaFoldDB" id="A0A1M6BDQ0"/>
<keyword evidence="3" id="KW-1185">Reference proteome</keyword>
<proteinExistence type="predicted"/>
<dbReference type="PANTHER" id="PTHR38755">
    <property type="entry name" value="5,10-METHYLENETETRAHYDROFOLATE REDUCTASE"/>
    <property type="match status" value="1"/>
</dbReference>
<feature type="domain" description="Methylene-tetrahydrofolate reductase C-terminal-like" evidence="1">
    <location>
        <begin position="110"/>
        <end position="203"/>
    </location>
</feature>
<name>A0A1M6BDQ0_MALRU</name>
<dbReference type="Pfam" id="PF12225">
    <property type="entry name" value="DUF5981"/>
    <property type="match status" value="1"/>
</dbReference>
<evidence type="ECO:0000259" key="1">
    <source>
        <dbReference type="Pfam" id="PF12225"/>
    </source>
</evidence>
<dbReference type="PANTHER" id="PTHR38755:SF1">
    <property type="entry name" value="METHYLENE-TETRAHYDROFOLATE REDUCTASE C-TERMINAL DOMAIN-CONTAINING PROTEIN"/>
    <property type="match status" value="1"/>
</dbReference>
<accession>A0A1M6BDQ0</accession>
<gene>
    <name evidence="2" type="ORF">SAMN02745165_00133</name>
</gene>